<dbReference type="InterPro" id="IPR053728">
    <property type="entry name" value="Alginate_Permeability_Chnl"/>
</dbReference>
<feature type="signal peptide" evidence="1">
    <location>
        <begin position="1"/>
        <end position="24"/>
    </location>
</feature>
<dbReference type="EMBL" id="CP001848">
    <property type="protein sequence ID" value="ADB18742.1"/>
    <property type="molecule type" value="Genomic_DNA"/>
</dbReference>
<proteinExistence type="predicted"/>
<feature type="domain" description="Alginate export" evidence="2">
    <location>
        <begin position="149"/>
        <end position="518"/>
    </location>
</feature>
<feature type="chain" id="PRO_5003035407" description="Alginate export domain-containing protein" evidence="1">
    <location>
        <begin position="25"/>
        <end position="550"/>
    </location>
</feature>
<evidence type="ECO:0000259" key="2">
    <source>
        <dbReference type="Pfam" id="PF13372"/>
    </source>
</evidence>
<dbReference type="Gene3D" id="2.40.160.100">
    <property type="match status" value="1"/>
</dbReference>
<accession>D2R309</accession>
<evidence type="ECO:0000313" key="4">
    <source>
        <dbReference type="Proteomes" id="UP000001887"/>
    </source>
</evidence>
<dbReference type="Proteomes" id="UP000001887">
    <property type="component" value="Chromosome"/>
</dbReference>
<evidence type="ECO:0000313" key="3">
    <source>
        <dbReference type="EMBL" id="ADB18742.1"/>
    </source>
</evidence>
<gene>
    <name evidence="3" type="ordered locus">Psta_4092</name>
</gene>
<organism evidence="3 4">
    <name type="scientific">Pirellula staleyi (strain ATCC 27377 / DSM 6068 / ICPB 4128)</name>
    <name type="common">Pirella staleyi</name>
    <dbReference type="NCBI Taxonomy" id="530564"/>
    <lineage>
        <taxon>Bacteria</taxon>
        <taxon>Pseudomonadati</taxon>
        <taxon>Planctomycetota</taxon>
        <taxon>Planctomycetia</taxon>
        <taxon>Pirellulales</taxon>
        <taxon>Pirellulaceae</taxon>
        <taxon>Pirellula</taxon>
    </lineage>
</organism>
<protein>
    <recommendedName>
        <fullName evidence="2">Alginate export domain-containing protein</fullName>
    </recommendedName>
</protein>
<sequence precursor="true">MRAQASIVSLLACTFAAFPGVALAQISATPEPAVVAVAEEYNTGYAAAASPVLEPTTEPGLDYFAPQAESESLPSDVAAYDLSAASSSNAEMAPADAAKKQADLKKAVGSAYAPLFFNNKFDYINNPLYSDWYPGDALKRMPVGDCMTLDIGGQYRMRQHSERNFRGLGLTGRDDDFLLHRTRLFANLTYGDHIRVYAEAIDADSNYENFAPRPIEVNRADMLNLFVDFKLFDCDTQSLTARVGRQELLYGSQRLVSPLDWANTRRTFEGLNFLWRGEDWNADFFYVEPVQTDPIHFDSAIDEQEFFGVYATYKAIKDQTIDLFALQYNNASAPKNFQYTTLGSRWQGSVDSWLWETEGGVQFGENSDGSDHSAGYWTLGGGRKFDHCWKPTLWVYYDWASGGDVLGAGNGFDHLFPLAHKYLGFMDLFARSNIESPNVQLTFSPREKINMTVWYHYLFLETTGDTPYNVNMTPFKSGNAPPSSDLGHEIDFTVQYVINPRMDVLFGYSHFFAGDYYKLSPVGPVAPSGTPGVPYAGDASFFYTQFTWNF</sequence>
<dbReference type="OrthoDB" id="311329at2"/>
<dbReference type="AlphaFoldDB" id="D2R309"/>
<name>D2R309_PIRSD</name>
<dbReference type="eggNOG" id="COG3203">
    <property type="taxonomic scope" value="Bacteria"/>
</dbReference>
<keyword evidence="4" id="KW-1185">Reference proteome</keyword>
<dbReference type="InterPro" id="IPR025388">
    <property type="entry name" value="Alginate_export_dom"/>
</dbReference>
<reference evidence="3 4" key="1">
    <citation type="journal article" date="2009" name="Stand. Genomic Sci.">
        <title>Complete genome sequence of Pirellula staleyi type strain (ATCC 27377).</title>
        <authorList>
            <person name="Clum A."/>
            <person name="Tindall B.J."/>
            <person name="Sikorski J."/>
            <person name="Ivanova N."/>
            <person name="Mavrommatis K."/>
            <person name="Lucas S."/>
            <person name="Glavina del Rio T."/>
            <person name="Nolan M."/>
            <person name="Chen F."/>
            <person name="Tice H."/>
            <person name="Pitluck S."/>
            <person name="Cheng J.F."/>
            <person name="Chertkov O."/>
            <person name="Brettin T."/>
            <person name="Han C."/>
            <person name="Detter J.C."/>
            <person name="Kuske C."/>
            <person name="Bruce D."/>
            <person name="Goodwin L."/>
            <person name="Ovchinikova G."/>
            <person name="Pati A."/>
            <person name="Mikhailova N."/>
            <person name="Chen A."/>
            <person name="Palaniappan K."/>
            <person name="Land M."/>
            <person name="Hauser L."/>
            <person name="Chang Y.J."/>
            <person name="Jeffries C.D."/>
            <person name="Chain P."/>
            <person name="Rohde M."/>
            <person name="Goker M."/>
            <person name="Bristow J."/>
            <person name="Eisen J.A."/>
            <person name="Markowitz V."/>
            <person name="Hugenholtz P."/>
            <person name="Kyrpides N.C."/>
            <person name="Klenk H.P."/>
            <person name="Lapidus A."/>
        </authorList>
    </citation>
    <scope>NUCLEOTIDE SEQUENCE [LARGE SCALE GENOMIC DNA]</scope>
    <source>
        <strain evidence="4">ATCC 27377 / DSM 6068 / ICPB 4128</strain>
    </source>
</reference>
<dbReference type="Pfam" id="PF13372">
    <property type="entry name" value="Alginate_exp"/>
    <property type="match status" value="1"/>
</dbReference>
<dbReference type="HOGENOM" id="CLU_035025_1_0_0"/>
<keyword evidence="1" id="KW-0732">Signal</keyword>
<dbReference type="STRING" id="530564.Psta_4092"/>
<dbReference type="KEGG" id="psl:Psta_4092"/>
<evidence type="ECO:0000256" key="1">
    <source>
        <dbReference type="SAM" id="SignalP"/>
    </source>
</evidence>